<protein>
    <recommendedName>
        <fullName evidence="4">Outer membrane lipoprotein-sorting protein</fullName>
    </recommendedName>
</protein>
<dbReference type="Proteomes" id="UP000264702">
    <property type="component" value="Unassembled WGS sequence"/>
</dbReference>
<name>A0A372IP38_9BACT</name>
<evidence type="ECO:0000313" key="3">
    <source>
        <dbReference type="Proteomes" id="UP000264702"/>
    </source>
</evidence>
<dbReference type="RefSeq" id="WP_117300937.1">
    <property type="nucleotide sequence ID" value="NZ_QVQT02000004.1"/>
</dbReference>
<evidence type="ECO:0008006" key="4">
    <source>
        <dbReference type="Google" id="ProtNLM"/>
    </source>
</evidence>
<gene>
    <name evidence="2" type="ORF">D0Y96_14135</name>
</gene>
<accession>A0A372IP38</accession>
<dbReference type="EMBL" id="QVQT01000004">
    <property type="protein sequence ID" value="RFU16501.1"/>
    <property type="molecule type" value="Genomic_DNA"/>
</dbReference>
<proteinExistence type="predicted"/>
<evidence type="ECO:0000313" key="2">
    <source>
        <dbReference type="EMBL" id="RFU16501.1"/>
    </source>
</evidence>
<sequence>MPRSFLFRSSLIAVCGALCFSVAAIGQVSYTSMPLDSGFGPLDNSAPPVPAQQIIDQFAAKESIFRKALDNYTYQRSVRVQTLDDDSKPDGEYYEVTDIVFDPGGHRTEHVVDAPESTLQRVMMSPADFQDIEERLPFVLTTEDIAQYNVTYVGKEKVDEVECYVFDVAPKVIEKKKRYFQGRIWVDEKDLQIVVTNGKNVPDDLRKGHEDLSIPFVTFRQQIDGKYWFPVYTHGDGILHFSGGNGYMSQSVHLRETLKYTNYQQFGASIRILMGGQDIGGDQKGRQNGQQPSSSPQPSSQPQH</sequence>
<evidence type="ECO:0000256" key="1">
    <source>
        <dbReference type="SAM" id="MobiDB-lite"/>
    </source>
</evidence>
<keyword evidence="3" id="KW-1185">Reference proteome</keyword>
<feature type="compositionally biased region" description="Low complexity" evidence="1">
    <location>
        <begin position="290"/>
        <end position="304"/>
    </location>
</feature>
<feature type="region of interest" description="Disordered" evidence="1">
    <location>
        <begin position="277"/>
        <end position="304"/>
    </location>
</feature>
<dbReference type="AlphaFoldDB" id="A0A372IP38"/>
<organism evidence="2 3">
    <name type="scientific">Paracidobacterium acidisoli</name>
    <dbReference type="NCBI Taxonomy" id="2303751"/>
    <lineage>
        <taxon>Bacteria</taxon>
        <taxon>Pseudomonadati</taxon>
        <taxon>Acidobacteriota</taxon>
        <taxon>Terriglobia</taxon>
        <taxon>Terriglobales</taxon>
        <taxon>Acidobacteriaceae</taxon>
        <taxon>Paracidobacterium</taxon>
    </lineage>
</organism>
<dbReference type="Gene3D" id="2.50.20.10">
    <property type="entry name" value="Lipoprotein localisation LolA/LolB/LppX"/>
    <property type="match status" value="1"/>
</dbReference>
<comment type="caution">
    <text evidence="2">The sequence shown here is derived from an EMBL/GenBank/DDBJ whole genome shotgun (WGS) entry which is preliminary data.</text>
</comment>
<dbReference type="OrthoDB" id="109363at2"/>
<reference evidence="2 3" key="1">
    <citation type="submission" date="2018-08" db="EMBL/GenBank/DDBJ databases">
        <title>Acidipila sp. 4G-K13, an acidobacterium isolated from forest soil.</title>
        <authorList>
            <person name="Gao Z.-H."/>
            <person name="Qiu L.-H."/>
        </authorList>
    </citation>
    <scope>NUCLEOTIDE SEQUENCE [LARGE SCALE GENOMIC DNA]</scope>
    <source>
        <strain evidence="2 3">4G-K13</strain>
    </source>
</reference>